<dbReference type="SUPFAM" id="SSF47413">
    <property type="entry name" value="lambda repressor-like DNA-binding domains"/>
    <property type="match status" value="1"/>
</dbReference>
<dbReference type="HOGENOM" id="CLU_072045_3_2_9"/>
<feature type="domain" description="HTH cro/C1-type" evidence="1">
    <location>
        <begin position="7"/>
        <end position="61"/>
    </location>
</feature>
<dbReference type="Proteomes" id="UP000006381">
    <property type="component" value="Chromosome"/>
</dbReference>
<dbReference type="PATRIC" id="fig|272621.13.peg.827"/>
<evidence type="ECO:0000259" key="1">
    <source>
        <dbReference type="PROSITE" id="PS50943"/>
    </source>
</evidence>
<dbReference type="BioCyc" id="LACI272621:G1G49-876-MONOMER"/>
<dbReference type="InterPro" id="IPR010057">
    <property type="entry name" value="Transcription_activator_Rgg_C"/>
</dbReference>
<dbReference type="AlphaFoldDB" id="G1UB55"/>
<dbReference type="STRING" id="272621.LBA0867"/>
<dbReference type="KEGG" id="lac:LBA0867"/>
<dbReference type="Pfam" id="PF21259">
    <property type="entry name" value="Rgg_C"/>
    <property type="match status" value="1"/>
</dbReference>
<name>G1UB55_LACAC</name>
<evidence type="ECO:0000313" key="3">
    <source>
        <dbReference type="Proteomes" id="UP000006381"/>
    </source>
</evidence>
<sequence length="267" mass="31396">MKIGEALKKERKSHFLLQKDMVKDLNISKSHYSQIESGKHRVYTDDLLKMLISNDIDYRTFFDEVVTSYGFDEIRSRLETALTKAFYERNLDNAVKIKKEIMMSNQVSVELKYHAFLVVAEISNTQISDSIKKEIQNFLFKDDNWTEHRDALRLFGNAMKYFDPEARSVLMNSVLKKYKNINTFSKVTQIRILTIYINYLFNYKGRIDKTIKDIIQEIKLVDPQPQYLIYKLLGTYFELKYQGDESSAELIKTTLSLAGYNKIVKQL</sequence>
<organism evidence="3">
    <name type="scientific">Lactobacillus acidophilus (strain ATCC 700396 / NCK56 / N2 / NCFM)</name>
    <dbReference type="NCBI Taxonomy" id="272621"/>
    <lineage>
        <taxon>Bacteria</taxon>
        <taxon>Bacillati</taxon>
        <taxon>Bacillota</taxon>
        <taxon>Bacilli</taxon>
        <taxon>Lactobacillales</taxon>
        <taxon>Lactobacillaceae</taxon>
        <taxon>Lactobacillus</taxon>
    </lineage>
</organism>
<keyword evidence="3" id="KW-1185">Reference proteome</keyword>
<dbReference type="OrthoDB" id="2329967at2"/>
<gene>
    <name evidence="2" type="ordered locus">LBA0867</name>
</gene>
<dbReference type="eggNOG" id="ENOG5030BBB">
    <property type="taxonomic scope" value="Bacteria"/>
</dbReference>
<proteinExistence type="predicted"/>
<protein>
    <recommendedName>
        <fullName evidence="1">HTH cro/C1-type domain-containing protein</fullName>
    </recommendedName>
</protein>
<dbReference type="CDD" id="cd00093">
    <property type="entry name" value="HTH_XRE"/>
    <property type="match status" value="1"/>
</dbReference>
<reference evidence="2 3" key="1">
    <citation type="journal article" date="2005" name="Proc. Natl. Acad. Sci. U.S.A.">
        <title>Complete genome sequence of the probiotic lactic acid bacterium Lactobacillus acidophilus NCFM.</title>
        <authorList>
            <person name="Altermann E."/>
            <person name="Russell W.M."/>
            <person name="Azcarate-Peril M.A."/>
            <person name="Barrangou R."/>
            <person name="Buck B.L."/>
            <person name="McAuliffe O."/>
            <person name="Souther N."/>
            <person name="Dobson A."/>
            <person name="Duong T."/>
            <person name="Callanan M."/>
            <person name="Lick S."/>
            <person name="Hamrick A."/>
            <person name="Cano R."/>
            <person name="Klaenhammer T.R."/>
        </authorList>
    </citation>
    <scope>NUCLEOTIDE SEQUENCE [LARGE SCALE GENOMIC DNA]</scope>
    <source>
        <strain evidence="3">ATCC 700396 / NCK56 / N2 / NCFM</strain>
    </source>
</reference>
<accession>G1UB55</accession>
<dbReference type="InterPro" id="IPR010982">
    <property type="entry name" value="Lambda_DNA-bd_dom_sf"/>
</dbReference>
<dbReference type="EMBL" id="CP000033">
    <property type="protein sequence ID" value="AAV42726.1"/>
    <property type="molecule type" value="Genomic_DNA"/>
</dbReference>
<dbReference type="DNASU" id="3251764"/>
<dbReference type="PROSITE" id="PS50943">
    <property type="entry name" value="HTH_CROC1"/>
    <property type="match status" value="1"/>
</dbReference>
<dbReference type="Gene3D" id="1.10.260.40">
    <property type="entry name" value="lambda repressor-like DNA-binding domains"/>
    <property type="match status" value="1"/>
</dbReference>
<dbReference type="RefSeq" id="WP_011254274.1">
    <property type="nucleotide sequence ID" value="NC_006814.3"/>
</dbReference>
<dbReference type="InterPro" id="IPR001387">
    <property type="entry name" value="Cro/C1-type_HTH"/>
</dbReference>
<evidence type="ECO:0000313" key="2">
    <source>
        <dbReference type="EMBL" id="AAV42726.1"/>
    </source>
</evidence>
<dbReference type="GeneID" id="93290011"/>
<dbReference type="GO" id="GO:0003677">
    <property type="term" value="F:DNA binding"/>
    <property type="evidence" value="ECO:0007669"/>
    <property type="project" value="InterPro"/>
</dbReference>